<dbReference type="OrthoDB" id="284473at2759"/>
<evidence type="ECO:0000256" key="1">
    <source>
        <dbReference type="SAM" id="MobiDB-lite"/>
    </source>
</evidence>
<comment type="caution">
    <text evidence="2">The sequence shown here is derived from an EMBL/GenBank/DDBJ whole genome shotgun (WGS) entry which is preliminary data.</text>
</comment>
<organism evidence="2 3">
    <name type="scientific">Didymella heteroderae</name>
    <dbReference type="NCBI Taxonomy" id="1769908"/>
    <lineage>
        <taxon>Eukaryota</taxon>
        <taxon>Fungi</taxon>
        <taxon>Dikarya</taxon>
        <taxon>Ascomycota</taxon>
        <taxon>Pezizomycotina</taxon>
        <taxon>Dothideomycetes</taxon>
        <taxon>Pleosporomycetidae</taxon>
        <taxon>Pleosporales</taxon>
        <taxon>Pleosporineae</taxon>
        <taxon>Didymellaceae</taxon>
        <taxon>Didymella</taxon>
    </lineage>
</organism>
<keyword evidence="3" id="KW-1185">Reference proteome</keyword>
<feature type="region of interest" description="Disordered" evidence="1">
    <location>
        <begin position="1"/>
        <end position="26"/>
    </location>
</feature>
<feature type="compositionally biased region" description="Low complexity" evidence="1">
    <location>
        <begin position="264"/>
        <end position="276"/>
    </location>
</feature>
<dbReference type="EMBL" id="SWKV01000020">
    <property type="protein sequence ID" value="KAF3041543.1"/>
    <property type="molecule type" value="Genomic_DNA"/>
</dbReference>
<feature type="compositionally biased region" description="Low complexity" evidence="1">
    <location>
        <begin position="544"/>
        <end position="561"/>
    </location>
</feature>
<accession>A0A9P5C2N4</accession>
<protein>
    <submittedName>
        <fullName evidence="2">Uncharacterized protein</fullName>
    </submittedName>
</protein>
<evidence type="ECO:0000313" key="2">
    <source>
        <dbReference type="EMBL" id="KAF3041543.1"/>
    </source>
</evidence>
<feature type="compositionally biased region" description="Basic and acidic residues" evidence="1">
    <location>
        <begin position="396"/>
        <end position="424"/>
    </location>
</feature>
<feature type="compositionally biased region" description="Basic and acidic residues" evidence="1">
    <location>
        <begin position="300"/>
        <end position="331"/>
    </location>
</feature>
<feature type="compositionally biased region" description="Polar residues" evidence="1">
    <location>
        <begin position="134"/>
        <end position="148"/>
    </location>
</feature>
<feature type="compositionally biased region" description="Low complexity" evidence="1">
    <location>
        <begin position="444"/>
        <end position="458"/>
    </location>
</feature>
<feature type="compositionally biased region" description="Polar residues" evidence="1">
    <location>
        <begin position="113"/>
        <end position="124"/>
    </location>
</feature>
<sequence length="817" mass="90619">MSGPEPPDVPTTRSLKRKSLSRDDQDQLEELDKIFKRTKTVVPRNPYILSTPSLDPYRYHSQQEANAWMLGHLWKHHEEHMQYRTYLFREPCQDCFELMAGEDDEPEPERPRSQASQASNTANQGPKKKISLSAYKNKQANGIITPTPGSKLASPSLPPAKPPTAHTNGVKQPDKQSAPAHKPLESKSQKQPSTEDRNKRKADNESQSTVRHPLPPRPPTTDAKRVEVEDSRPVDKSSPSNSTPHGLPPMLSPVHEPLSNPYGLPSILSPTLPSSIQAELDRLEQQRSRAVSSSSASSTEPKRHFFGDSKGKEQEKEKEKEKEKDKHKERPQVAAKTVKADQRIRSVSASGKSPFTAPPVKEEQKKKSKIVTFKFSKAGRATLKQILRLPPKRRAPPAEKKESQEAPKESPVKIRTKVVEDPVQKKAKPIPTASARRPDPSVISTPIPSTKPAAPATKTAEKRPRVDDDAALAAPAKRQRALSSQDRPNTPTSQATSSPAPSSKSSAQKSQLQYETPKKEHRAVNMLRTGSSESQEATPGRSGSTPASARPDARSAPTSAPLNGKKQAEISLMANSSMKLNQMGRALKHEATKILMEKGDKLTKQDEKRAAVTNLECILSYMAAYYAQDLSLNYRGRAGEVEQTWKTLLPLCLSYARFTKDFAHLDGLRSYLSSVIASTICSLVSQRFSSTKAHDSPQDVAHAQLAKDHTSLAENFSLLADHTKKMTSHFQDARVALPLEDLQTLYKRTWAGRETNTRLIKETEKVSGVRMSGPYFLPISVDTTPIQAVRFGLKFLHEYCEKEGLKYSLRVNLDQPS</sequence>
<feature type="compositionally biased region" description="Basic and acidic residues" evidence="1">
    <location>
        <begin position="182"/>
        <end position="204"/>
    </location>
</feature>
<feature type="compositionally biased region" description="Polar residues" evidence="1">
    <location>
        <begin position="528"/>
        <end position="543"/>
    </location>
</feature>
<reference evidence="2" key="1">
    <citation type="submission" date="2019-04" db="EMBL/GenBank/DDBJ databases">
        <title>Sequencing of skin fungus with MAO and IRED activity.</title>
        <authorList>
            <person name="Marsaioli A.J."/>
            <person name="Bonatto J.M.C."/>
            <person name="Reis Junior O."/>
        </authorList>
    </citation>
    <scope>NUCLEOTIDE SEQUENCE</scope>
    <source>
        <strain evidence="2">28M1</strain>
    </source>
</reference>
<evidence type="ECO:0000313" key="3">
    <source>
        <dbReference type="Proteomes" id="UP000758155"/>
    </source>
</evidence>
<gene>
    <name evidence="2" type="ORF">E8E12_006744</name>
</gene>
<dbReference type="Proteomes" id="UP000758155">
    <property type="component" value="Unassembled WGS sequence"/>
</dbReference>
<feature type="compositionally biased region" description="Basic and acidic residues" evidence="1">
    <location>
        <begin position="222"/>
        <end position="235"/>
    </location>
</feature>
<feature type="compositionally biased region" description="Basic and acidic residues" evidence="1">
    <location>
        <begin position="459"/>
        <end position="468"/>
    </location>
</feature>
<proteinExistence type="predicted"/>
<feature type="compositionally biased region" description="Low complexity" evidence="1">
    <location>
        <begin position="288"/>
        <end position="298"/>
    </location>
</feature>
<dbReference type="AlphaFoldDB" id="A0A9P5C2N4"/>
<name>A0A9P5C2N4_9PLEO</name>
<feature type="compositionally biased region" description="Low complexity" evidence="1">
    <location>
        <begin position="490"/>
        <end position="511"/>
    </location>
</feature>
<feature type="region of interest" description="Disordered" evidence="1">
    <location>
        <begin position="101"/>
        <end position="565"/>
    </location>
</feature>